<protein>
    <submittedName>
        <fullName evidence="5">Putative N-ethylmaleimide reductase</fullName>
    </submittedName>
</protein>
<comment type="cofactor">
    <cofactor evidence="1">
        <name>FMN</name>
        <dbReference type="ChEBI" id="CHEBI:58210"/>
    </cofactor>
</comment>
<feature type="domain" description="NADH:flavin oxidoreductase/NADH oxidase N-terminal" evidence="4">
    <location>
        <begin position="2"/>
        <end position="337"/>
    </location>
</feature>
<organism evidence="5 6">
    <name type="scientific">Vibrio sinaloensis DSM 21326</name>
    <dbReference type="NCBI Taxonomy" id="945550"/>
    <lineage>
        <taxon>Bacteria</taxon>
        <taxon>Pseudomonadati</taxon>
        <taxon>Pseudomonadota</taxon>
        <taxon>Gammaproteobacteria</taxon>
        <taxon>Vibrionales</taxon>
        <taxon>Vibrionaceae</taxon>
        <taxon>Vibrio</taxon>
        <taxon>Vibrio oreintalis group</taxon>
    </lineage>
</organism>
<dbReference type="CDD" id="cd02933">
    <property type="entry name" value="OYE_like_FMN"/>
    <property type="match status" value="1"/>
</dbReference>
<dbReference type="FunFam" id="3.20.20.70:FF:000059">
    <property type="entry name" value="N-ethylmaleimide reductase, FMN-linked"/>
    <property type="match status" value="1"/>
</dbReference>
<dbReference type="GO" id="GO:0005829">
    <property type="term" value="C:cytosol"/>
    <property type="evidence" value="ECO:0007669"/>
    <property type="project" value="UniProtKB-ARBA"/>
</dbReference>
<dbReference type="eggNOG" id="COG1902">
    <property type="taxonomic scope" value="Bacteria"/>
</dbReference>
<evidence type="ECO:0000256" key="3">
    <source>
        <dbReference type="ARBA" id="ARBA00023002"/>
    </source>
</evidence>
<dbReference type="SUPFAM" id="SSF51395">
    <property type="entry name" value="FMN-linked oxidoreductases"/>
    <property type="match status" value="1"/>
</dbReference>
<evidence type="ECO:0000313" key="6">
    <source>
        <dbReference type="Proteomes" id="UP000006228"/>
    </source>
</evidence>
<proteinExistence type="inferred from homology"/>
<dbReference type="RefSeq" id="WP_008079135.1">
    <property type="nucleotide sequence ID" value="NZ_AEVT01000093.1"/>
</dbReference>
<dbReference type="InterPro" id="IPR045247">
    <property type="entry name" value="Oye-like"/>
</dbReference>
<comment type="caution">
    <text evidence="5">The sequence shown here is derived from an EMBL/GenBank/DDBJ whole genome shotgun (WGS) entry which is preliminary data.</text>
</comment>
<dbReference type="Proteomes" id="UP000006228">
    <property type="component" value="Unassembled WGS sequence"/>
</dbReference>
<comment type="similarity">
    <text evidence="2">Belongs to the NADH:flavin oxidoreductase/NADH oxidase family.</text>
</comment>
<gene>
    <name evidence="5" type="ORF">VISI1226_06753</name>
</gene>
<dbReference type="EMBL" id="AEVT01000093">
    <property type="protein sequence ID" value="EGA68984.1"/>
    <property type="molecule type" value="Genomic_DNA"/>
</dbReference>
<dbReference type="PANTHER" id="PTHR22893:SF135">
    <property type="entry name" value="NAD(P)H:FLAVIN OXIDOREDUCTASE SYE2"/>
    <property type="match status" value="1"/>
</dbReference>
<evidence type="ECO:0000256" key="2">
    <source>
        <dbReference type="ARBA" id="ARBA00005979"/>
    </source>
</evidence>
<dbReference type="InterPro" id="IPR001155">
    <property type="entry name" value="OxRdtase_FMN_N"/>
</dbReference>
<dbReference type="GO" id="GO:0016628">
    <property type="term" value="F:oxidoreductase activity, acting on the CH-CH group of donors, NAD or NADP as acceptor"/>
    <property type="evidence" value="ECO:0007669"/>
    <property type="project" value="UniProtKB-ARBA"/>
</dbReference>
<name>E8MA35_PHOS4</name>
<evidence type="ECO:0000259" key="4">
    <source>
        <dbReference type="Pfam" id="PF00724"/>
    </source>
</evidence>
<dbReference type="InterPro" id="IPR013785">
    <property type="entry name" value="Aldolase_TIM"/>
</dbReference>
<dbReference type="PANTHER" id="PTHR22893">
    <property type="entry name" value="NADH OXIDOREDUCTASE-RELATED"/>
    <property type="match status" value="1"/>
</dbReference>
<evidence type="ECO:0000256" key="1">
    <source>
        <dbReference type="ARBA" id="ARBA00001917"/>
    </source>
</evidence>
<dbReference type="AlphaFoldDB" id="E8MA35"/>
<dbReference type="GO" id="GO:0010181">
    <property type="term" value="F:FMN binding"/>
    <property type="evidence" value="ECO:0007669"/>
    <property type="project" value="InterPro"/>
</dbReference>
<dbReference type="Pfam" id="PF00724">
    <property type="entry name" value="Oxidored_FMN"/>
    <property type="match status" value="1"/>
</dbReference>
<dbReference type="Gene3D" id="3.20.20.70">
    <property type="entry name" value="Aldolase class I"/>
    <property type="match status" value="1"/>
</dbReference>
<dbReference type="OrthoDB" id="8523426at2"/>
<accession>E8MA35</accession>
<keyword evidence="3" id="KW-0560">Oxidoreductase</keyword>
<dbReference type="GeneID" id="95570437"/>
<sequence>MLFSHFNLGNIELSNRLAMAPMTRSRASLDGALNDDIVRYYQQRATAGLIITEGAPISKVGRGYAFTPGIYNQEQIDGWKKVTDAVHAEGGKIFIQLWHVGRVTHPSITGGEQALAPSAIKGLNKGYGPLEEGGYGFVDQEVPRAMTKQDIINTQNDFVQAAKNAMEAGFDGVELHSANTYLFEQFMLNSANQRTDEYGGSQENRVRFLVETVSAVAQAIGEDKVGFRLSPYLVIDDPDVDPEMPSLALKALEQLSQLKLAYVHFSEHVATWRPVPSSFRRQVREIWPNPVIVAGRHSKESAQDILEQGYADVVAFGEYYISNPDLVYRFKENLALNQNDRSTYYGGDAKGLVDYPIVDPKVKHLAVNDLC</sequence>
<reference evidence="5 6" key="1">
    <citation type="journal article" date="2012" name="Int. J. Syst. Evol. Microbiol.">
        <title>Vibrio caribbeanicus sp. nov., isolated from the marine sponge Scleritoderma cyanea.</title>
        <authorList>
            <person name="Hoffmann M."/>
            <person name="Monday S.R."/>
            <person name="Allard M.W."/>
            <person name="Strain E.A."/>
            <person name="Whittaker P."/>
            <person name="Naum M."/>
            <person name="McCarthy P.J."/>
            <person name="Lopez J.V."/>
            <person name="Fischer M."/>
            <person name="Brown E.W."/>
        </authorList>
    </citation>
    <scope>NUCLEOTIDE SEQUENCE [LARGE SCALE GENOMIC DNA]</scope>
    <source>
        <strain evidence="6">DSMZ 21326</strain>
    </source>
</reference>
<evidence type="ECO:0000313" key="5">
    <source>
        <dbReference type="EMBL" id="EGA68984.1"/>
    </source>
</evidence>